<proteinExistence type="predicted"/>
<dbReference type="SUPFAM" id="SSF56973">
    <property type="entry name" value="Aerolisin/ETX pore-forming domain"/>
    <property type="match status" value="1"/>
</dbReference>
<sequence length="117" mass="13369">MKEMVMEEELYWSLDSQVVVQPGCRTKANFVITEGNYFGMFKVDTVFEGKLSVILCDKRKRQVTMLNIDDLRTILKPEKGFKPLEGGKPGSVVFTNEGVCSCNYGIEQHVELREEKL</sequence>
<dbReference type="PANTHER" id="PTHR39369:SF6">
    <property type="entry name" value="LIN-24 (TWENTY-FOUR) LIKE"/>
    <property type="match status" value="1"/>
</dbReference>
<dbReference type="AlphaFoldDB" id="A0A5K3FIJ9"/>
<evidence type="ECO:0000313" key="1">
    <source>
        <dbReference type="WBParaSite" id="MCU_007672-RA"/>
    </source>
</evidence>
<protein>
    <submittedName>
        <fullName evidence="1">DUF124 domain-containing protein</fullName>
    </submittedName>
</protein>
<reference evidence="1" key="1">
    <citation type="submission" date="2019-11" db="UniProtKB">
        <authorList>
            <consortium name="WormBaseParasite"/>
        </authorList>
    </citation>
    <scope>IDENTIFICATION</scope>
</reference>
<dbReference type="PANTHER" id="PTHR39369">
    <property type="entry name" value="LIN-24 (TWENTY-FOUR) LIKE"/>
    <property type="match status" value="1"/>
</dbReference>
<dbReference type="WBParaSite" id="MCU_007672-RA">
    <property type="protein sequence ID" value="MCU_007672-RA"/>
    <property type="gene ID" value="MCU_007672"/>
</dbReference>
<accession>A0A5K3FIJ9</accession>
<name>A0A5K3FIJ9_MESCO</name>
<organism evidence="1">
    <name type="scientific">Mesocestoides corti</name>
    <name type="common">Flatworm</name>
    <dbReference type="NCBI Taxonomy" id="53468"/>
    <lineage>
        <taxon>Eukaryota</taxon>
        <taxon>Metazoa</taxon>
        <taxon>Spiralia</taxon>
        <taxon>Lophotrochozoa</taxon>
        <taxon>Platyhelminthes</taxon>
        <taxon>Cestoda</taxon>
        <taxon>Eucestoda</taxon>
        <taxon>Cyclophyllidea</taxon>
        <taxon>Mesocestoididae</taxon>
        <taxon>Mesocestoides</taxon>
    </lineage>
</organism>